<feature type="compositionally biased region" description="Basic and acidic residues" evidence="1">
    <location>
        <begin position="274"/>
        <end position="284"/>
    </location>
</feature>
<protein>
    <recommendedName>
        <fullName evidence="4">HTH psq-type domain-containing protein</fullName>
    </recommendedName>
</protein>
<feature type="region of interest" description="Disordered" evidence="1">
    <location>
        <begin position="241"/>
        <end position="290"/>
    </location>
</feature>
<keyword evidence="3" id="KW-1185">Reference proteome</keyword>
<name>A0A8K0G6P8_IGNLU</name>
<dbReference type="EMBL" id="VTPC01050063">
    <property type="protein sequence ID" value="KAF2890562.1"/>
    <property type="molecule type" value="Genomic_DNA"/>
</dbReference>
<evidence type="ECO:0008006" key="4">
    <source>
        <dbReference type="Google" id="ProtNLM"/>
    </source>
</evidence>
<accession>A0A8K0G6P8</accession>
<feature type="non-terminal residue" evidence="2">
    <location>
        <position position="1"/>
    </location>
</feature>
<dbReference type="Proteomes" id="UP000801492">
    <property type="component" value="Unassembled WGS sequence"/>
</dbReference>
<comment type="caution">
    <text evidence="2">The sequence shown here is derived from an EMBL/GenBank/DDBJ whole genome shotgun (WGS) entry which is preliminary data.</text>
</comment>
<evidence type="ECO:0000313" key="2">
    <source>
        <dbReference type="EMBL" id="KAF2890562.1"/>
    </source>
</evidence>
<dbReference type="AlphaFoldDB" id="A0A8K0G6P8"/>
<feature type="non-terminal residue" evidence="2">
    <location>
        <position position="290"/>
    </location>
</feature>
<gene>
    <name evidence="2" type="ORF">ILUMI_15611</name>
</gene>
<reference evidence="2" key="1">
    <citation type="submission" date="2019-08" db="EMBL/GenBank/DDBJ databases">
        <title>The genome of the North American firefly Photinus pyralis.</title>
        <authorList>
            <consortium name="Photinus pyralis genome working group"/>
            <person name="Fallon T.R."/>
            <person name="Sander Lower S.E."/>
            <person name="Weng J.-K."/>
        </authorList>
    </citation>
    <scope>NUCLEOTIDE SEQUENCE</scope>
    <source>
        <strain evidence="2">TRF0915ILg1</strain>
        <tissue evidence="2">Whole body</tissue>
    </source>
</reference>
<organism evidence="2 3">
    <name type="scientific">Ignelater luminosus</name>
    <name type="common">Cucubano</name>
    <name type="synonym">Pyrophorus luminosus</name>
    <dbReference type="NCBI Taxonomy" id="2038154"/>
    <lineage>
        <taxon>Eukaryota</taxon>
        <taxon>Metazoa</taxon>
        <taxon>Ecdysozoa</taxon>
        <taxon>Arthropoda</taxon>
        <taxon>Hexapoda</taxon>
        <taxon>Insecta</taxon>
        <taxon>Pterygota</taxon>
        <taxon>Neoptera</taxon>
        <taxon>Endopterygota</taxon>
        <taxon>Coleoptera</taxon>
        <taxon>Polyphaga</taxon>
        <taxon>Elateriformia</taxon>
        <taxon>Elateroidea</taxon>
        <taxon>Elateridae</taxon>
        <taxon>Agrypninae</taxon>
        <taxon>Pyrophorini</taxon>
        <taxon>Ignelater</taxon>
    </lineage>
</organism>
<dbReference type="Gene3D" id="1.10.10.60">
    <property type="entry name" value="Homeodomain-like"/>
    <property type="match status" value="1"/>
</dbReference>
<dbReference type="OrthoDB" id="8191755at2759"/>
<proteinExistence type="predicted"/>
<evidence type="ECO:0000256" key="1">
    <source>
        <dbReference type="SAM" id="MobiDB-lite"/>
    </source>
</evidence>
<sequence length="290" mass="32611">GKAMSGYKRKMDRKLIFTQEILEEIRRKVSIGVSKRSIAKEMNINESTLRKRLKVESVGKSLGRYFNDIPIGTGTSSKTARRQILCIDSTDLRKLQSLDIAFFGPLKCAYSHECNKWIINNPGKVITQLQVGKLFSAVYIAIANIEKALDSFKASGIYPFNPDKFQDVNFAPSLVTDMPRSIDKETETAEETTHPENAEVEQAAVEVHSVIEKSNIEGVKDHCPDILNLEVECKDGMVIPSIEDTPHNMSCQNRPRGKSRAQKSEILSSSPLKNKLEELEDTKRMKPVKK</sequence>
<evidence type="ECO:0000313" key="3">
    <source>
        <dbReference type="Proteomes" id="UP000801492"/>
    </source>
</evidence>